<dbReference type="EMBL" id="NCEQ01000010">
    <property type="protein sequence ID" value="OYX56010.1"/>
    <property type="molecule type" value="Genomic_DNA"/>
</dbReference>
<gene>
    <name evidence="1" type="ORF">B7Y86_11215</name>
</gene>
<comment type="caution">
    <text evidence="1">The sequence shown here is derived from an EMBL/GenBank/DDBJ whole genome shotgun (WGS) entry which is preliminary data.</text>
</comment>
<protein>
    <submittedName>
        <fullName evidence="1">Uncharacterized protein</fullName>
    </submittedName>
</protein>
<reference evidence="1 2" key="1">
    <citation type="submission" date="2017-03" db="EMBL/GenBank/DDBJ databases">
        <title>Lifting the veil on microbial sulfur biogeochemistry in mining wastewaters.</title>
        <authorList>
            <person name="Kantor R.S."/>
            <person name="Colenbrander Nelson T."/>
            <person name="Marshall S."/>
            <person name="Bennett D."/>
            <person name="Apte S."/>
            <person name="Camacho D."/>
            <person name="Thomas B.C."/>
            <person name="Warren L.A."/>
            <person name="Banfield J.F."/>
        </authorList>
    </citation>
    <scope>NUCLEOTIDE SEQUENCE [LARGE SCALE GENOMIC DNA]</scope>
    <source>
        <strain evidence="1">32-68-21</strain>
    </source>
</reference>
<name>A0A258HGB0_9CAUL</name>
<evidence type="ECO:0000313" key="1">
    <source>
        <dbReference type="EMBL" id="OYX56010.1"/>
    </source>
</evidence>
<sequence>MLSLKTCAAVADALHDTTLDRGLRDLLRLRARQLHAGLKSHPWFFVIQGGDTPEVINDALGFNLTGDHAEPASCDWIQDHGFWFEIAYGHTRIFVENGPGTELGLHYACLSCFWTDADERRA</sequence>
<accession>A0A258HGB0</accession>
<proteinExistence type="predicted"/>
<organism evidence="1 2">
    <name type="scientific">Brevundimonas subvibrioides</name>
    <dbReference type="NCBI Taxonomy" id="74313"/>
    <lineage>
        <taxon>Bacteria</taxon>
        <taxon>Pseudomonadati</taxon>
        <taxon>Pseudomonadota</taxon>
        <taxon>Alphaproteobacteria</taxon>
        <taxon>Caulobacterales</taxon>
        <taxon>Caulobacteraceae</taxon>
        <taxon>Brevundimonas</taxon>
    </lineage>
</organism>
<dbReference type="AlphaFoldDB" id="A0A258HGB0"/>
<dbReference type="Proteomes" id="UP000216147">
    <property type="component" value="Unassembled WGS sequence"/>
</dbReference>
<evidence type="ECO:0000313" key="2">
    <source>
        <dbReference type="Proteomes" id="UP000216147"/>
    </source>
</evidence>